<name>A0A5B9W7J8_9BACT</name>
<dbReference type="AlphaFoldDB" id="A0A5B9W7J8"/>
<evidence type="ECO:0000313" key="2">
    <source>
        <dbReference type="EMBL" id="QEH36662.1"/>
    </source>
</evidence>
<feature type="region of interest" description="Disordered" evidence="1">
    <location>
        <begin position="42"/>
        <end position="76"/>
    </location>
</feature>
<dbReference type="KEGG" id="agv:OJF2_52470"/>
<protein>
    <submittedName>
        <fullName evidence="2">Uncharacterized protein</fullName>
    </submittedName>
</protein>
<evidence type="ECO:0000256" key="1">
    <source>
        <dbReference type="SAM" id="MobiDB-lite"/>
    </source>
</evidence>
<feature type="compositionally biased region" description="Polar residues" evidence="1">
    <location>
        <begin position="44"/>
        <end position="60"/>
    </location>
</feature>
<reference evidence="2 3" key="1">
    <citation type="submission" date="2019-08" db="EMBL/GenBank/DDBJ databases">
        <title>Deep-cultivation of Planctomycetes and their phenomic and genomic characterization uncovers novel biology.</title>
        <authorList>
            <person name="Wiegand S."/>
            <person name="Jogler M."/>
            <person name="Boedeker C."/>
            <person name="Pinto D."/>
            <person name="Vollmers J."/>
            <person name="Rivas-Marin E."/>
            <person name="Kohn T."/>
            <person name="Peeters S.H."/>
            <person name="Heuer A."/>
            <person name="Rast P."/>
            <person name="Oberbeckmann S."/>
            <person name="Bunk B."/>
            <person name="Jeske O."/>
            <person name="Meyerdierks A."/>
            <person name="Storesund J.E."/>
            <person name="Kallscheuer N."/>
            <person name="Luecker S."/>
            <person name="Lage O.M."/>
            <person name="Pohl T."/>
            <person name="Merkel B.J."/>
            <person name="Hornburger P."/>
            <person name="Mueller R.-W."/>
            <person name="Bruemmer F."/>
            <person name="Labrenz M."/>
            <person name="Spormann A.M."/>
            <person name="Op den Camp H."/>
            <person name="Overmann J."/>
            <person name="Amann R."/>
            <person name="Jetten M.S.M."/>
            <person name="Mascher T."/>
            <person name="Medema M.H."/>
            <person name="Devos D.P."/>
            <person name="Kaster A.-K."/>
            <person name="Ovreas L."/>
            <person name="Rohde M."/>
            <person name="Galperin M.Y."/>
            <person name="Jogler C."/>
        </authorList>
    </citation>
    <scope>NUCLEOTIDE SEQUENCE [LARGE SCALE GENOMIC DNA]</scope>
    <source>
        <strain evidence="2 3">OJF2</strain>
    </source>
</reference>
<accession>A0A5B9W7J8</accession>
<proteinExistence type="predicted"/>
<gene>
    <name evidence="2" type="ORF">OJF2_52470</name>
</gene>
<sequence>MSFLAPRRIVRLIAGRQGLSALAALVVMAVAYGMRDNRRGPATLVSSAGPTQGSPATSPATLEPLEAGLPIPADRPPRGWTHLVSKSIPKLETGDLDTVSQQAHVIASRVRPVIAAELESADGEPGSRWRLVRVGMGLCAPAAAEGEDVVVTASKVEGTRGGWTTKERLILTAMAYETSKATLVAATPTFALVKTPVNSLVGGSHRKLDSYHAILVDPRTGALRTLVWQVPDDAGSARPGSATIPARLMDAPVFSCPMDVHATKLPGNIPVAWSFAIRGLPPGIDIAIPASLMESLGRPDPDGTAASRLEYGLAALLP</sequence>
<organism evidence="2 3">
    <name type="scientific">Aquisphaera giovannonii</name>
    <dbReference type="NCBI Taxonomy" id="406548"/>
    <lineage>
        <taxon>Bacteria</taxon>
        <taxon>Pseudomonadati</taxon>
        <taxon>Planctomycetota</taxon>
        <taxon>Planctomycetia</taxon>
        <taxon>Isosphaerales</taxon>
        <taxon>Isosphaeraceae</taxon>
        <taxon>Aquisphaera</taxon>
    </lineage>
</organism>
<keyword evidence="3" id="KW-1185">Reference proteome</keyword>
<dbReference type="Proteomes" id="UP000324233">
    <property type="component" value="Chromosome"/>
</dbReference>
<dbReference type="EMBL" id="CP042997">
    <property type="protein sequence ID" value="QEH36662.1"/>
    <property type="molecule type" value="Genomic_DNA"/>
</dbReference>
<evidence type="ECO:0000313" key="3">
    <source>
        <dbReference type="Proteomes" id="UP000324233"/>
    </source>
</evidence>